<dbReference type="CDD" id="cd02947">
    <property type="entry name" value="TRX_family"/>
    <property type="match status" value="1"/>
</dbReference>
<comment type="caution">
    <text evidence="1">The sequence shown here is derived from an EMBL/GenBank/DDBJ whole genome shotgun (WGS) entry which is preliminary data.</text>
</comment>
<protein>
    <submittedName>
        <fullName evidence="1">Thioredoxin family protein</fullName>
    </submittedName>
</protein>
<dbReference type="PANTHER" id="PTHR34573">
    <property type="entry name" value="VKC DOMAIN-CONTAINING PROTEIN"/>
    <property type="match status" value="1"/>
</dbReference>
<proteinExistence type="predicted"/>
<dbReference type="SUPFAM" id="SSF52833">
    <property type="entry name" value="Thioredoxin-like"/>
    <property type="match status" value="1"/>
</dbReference>
<reference evidence="1 2" key="1">
    <citation type="journal article" name="Nat. Commun.">
        <title>Undinarchaeota illuminate DPANN phylogeny and the impact of gene transfer on archaeal evolution.</title>
        <authorList>
            <person name="Dombrowski N."/>
            <person name="Williams T.A."/>
            <person name="Sun J."/>
            <person name="Woodcroft B.J."/>
            <person name="Lee J.H."/>
            <person name="Minh B.Q."/>
            <person name="Rinke C."/>
            <person name="Spang A."/>
        </authorList>
    </citation>
    <scope>NUCLEOTIDE SEQUENCE [LARGE SCALE GENOMIC DNA]</scope>
    <source>
        <strain evidence="1">MAG_bin17</strain>
    </source>
</reference>
<dbReference type="Gene3D" id="3.40.30.10">
    <property type="entry name" value="Glutaredoxin"/>
    <property type="match status" value="1"/>
</dbReference>
<organism evidence="1 2">
    <name type="scientific">Candidatus Undinarchaeum marinum</name>
    <dbReference type="NCBI Taxonomy" id="2756141"/>
    <lineage>
        <taxon>Archaea</taxon>
        <taxon>Candidatus Undinarchaeota</taxon>
        <taxon>Candidatus Undinarchaeia</taxon>
        <taxon>Candidatus Undinarchaeales</taxon>
        <taxon>Candidatus Undinarchaeaceae</taxon>
        <taxon>Candidatus Undinarchaeum</taxon>
    </lineage>
</organism>
<evidence type="ECO:0000313" key="2">
    <source>
        <dbReference type="Proteomes" id="UP000604391"/>
    </source>
</evidence>
<dbReference type="Proteomes" id="UP000604391">
    <property type="component" value="Unassembled WGS sequence"/>
</dbReference>
<name>A0A832UYR3_9ARCH</name>
<dbReference type="PROSITE" id="PS51257">
    <property type="entry name" value="PROKAR_LIPOPROTEIN"/>
    <property type="match status" value="1"/>
</dbReference>
<dbReference type="InterPro" id="IPR036249">
    <property type="entry name" value="Thioredoxin-like_sf"/>
</dbReference>
<dbReference type="PANTHER" id="PTHR34573:SF1">
    <property type="entry name" value="VITAMIN K EPOXIDE REDUCTASE DOMAIN-CONTAINING PROTEIN"/>
    <property type="match status" value="1"/>
</dbReference>
<gene>
    <name evidence="1" type="ORF">H1011_02905</name>
</gene>
<dbReference type="EMBL" id="DVAD01000015">
    <property type="protein sequence ID" value="HIJ99748.1"/>
    <property type="molecule type" value="Genomic_DNA"/>
</dbReference>
<evidence type="ECO:0000313" key="1">
    <source>
        <dbReference type="EMBL" id="HIJ99748.1"/>
    </source>
</evidence>
<sequence length="127" mass="13998">MKILTSALVLAIVILISGCTGSVETASSELDSFAECIDNNEVKMFGAYTCSVCAKQKDLFGTSFEKIEEVECHPRGENAQTDWCLELNIEKTPTWMRFENGELVNTAVGFQTLEDLSEFSGCPLEVE</sequence>
<dbReference type="AlphaFoldDB" id="A0A832UYR3"/>
<accession>A0A832UYR3</accession>
<keyword evidence="2" id="KW-1185">Reference proteome</keyword>